<dbReference type="AlphaFoldDB" id="A0A932M097"/>
<comment type="caution">
    <text evidence="4">The sequence shown here is derived from an EMBL/GenBank/DDBJ whole genome shotgun (WGS) entry which is preliminary data.</text>
</comment>
<dbReference type="GO" id="GO:0005829">
    <property type="term" value="C:cytosol"/>
    <property type="evidence" value="ECO:0007669"/>
    <property type="project" value="TreeGrafter"/>
</dbReference>
<gene>
    <name evidence="4" type="ORF">HYY65_07505</name>
</gene>
<dbReference type="SUPFAM" id="SSF53590">
    <property type="entry name" value="Nucleoside hydrolase"/>
    <property type="match status" value="1"/>
</dbReference>
<name>A0A932M097_UNCTE</name>
<dbReference type="PANTHER" id="PTHR12304">
    <property type="entry name" value="INOSINE-URIDINE PREFERRING NUCLEOSIDE HYDROLASE"/>
    <property type="match status" value="1"/>
</dbReference>
<evidence type="ECO:0000313" key="4">
    <source>
        <dbReference type="EMBL" id="MBI3014888.1"/>
    </source>
</evidence>
<dbReference type="GO" id="GO:0006152">
    <property type="term" value="P:purine nucleoside catabolic process"/>
    <property type="evidence" value="ECO:0007669"/>
    <property type="project" value="TreeGrafter"/>
</dbReference>
<dbReference type="PANTHER" id="PTHR12304:SF4">
    <property type="entry name" value="URIDINE NUCLEOSIDASE"/>
    <property type="match status" value="1"/>
</dbReference>
<dbReference type="InterPro" id="IPR036452">
    <property type="entry name" value="Ribo_hydro-like"/>
</dbReference>
<organism evidence="4 5">
    <name type="scientific">Tectimicrobiota bacterium</name>
    <dbReference type="NCBI Taxonomy" id="2528274"/>
    <lineage>
        <taxon>Bacteria</taxon>
        <taxon>Pseudomonadati</taxon>
        <taxon>Nitrospinota/Tectimicrobiota group</taxon>
        <taxon>Candidatus Tectimicrobiota</taxon>
    </lineage>
</organism>
<reference evidence="4" key="1">
    <citation type="submission" date="2020-07" db="EMBL/GenBank/DDBJ databases">
        <title>Huge and variable diversity of episymbiotic CPR bacteria and DPANN archaea in groundwater ecosystems.</title>
        <authorList>
            <person name="He C.Y."/>
            <person name="Keren R."/>
            <person name="Whittaker M."/>
            <person name="Farag I.F."/>
            <person name="Doudna J."/>
            <person name="Cate J.H.D."/>
            <person name="Banfield J.F."/>
        </authorList>
    </citation>
    <scope>NUCLEOTIDE SEQUENCE</scope>
    <source>
        <strain evidence="4">NC_groundwater_717_Ag_S-0.2um_59_8</strain>
    </source>
</reference>
<evidence type="ECO:0000256" key="2">
    <source>
        <dbReference type="ARBA" id="ARBA00023295"/>
    </source>
</evidence>
<sequence length="328" mass="35571">MPIRVIIDTDPGVDDALALLLGLLSPELQVEAITTVCGNVSVDMATRNVFRVLSLLAEKPWPPVARGADRPLKNELKTAAAVHGEDGLGNLERYQLPDSSPRYPDPEILPAPQGAIPLLFNLLDRFPGEISLIALGPLTNLAQAILRDPGRMQQVGEIILMGGAIGVPGNVTPVAEFNIYTDPEAAQIVFRSGLPLTVVPLDVTRQVRLTRKAILEEIQPLGTRIGQFIVDSTAYSLELFERIEEIPAITLHDPLAVGVAVDPSLLNLKPLFVDVEIQGEMTRGMTVADLRPIAADLKAKPNARVARTVDGKRFLNLFRERLCPESSS</sequence>
<dbReference type="Proteomes" id="UP000741360">
    <property type="component" value="Unassembled WGS sequence"/>
</dbReference>
<dbReference type="InterPro" id="IPR001910">
    <property type="entry name" value="Inosine/uridine_hydrolase_dom"/>
</dbReference>
<accession>A0A932M097</accession>
<keyword evidence="1 4" id="KW-0378">Hydrolase</keyword>
<dbReference type="InterPro" id="IPR023186">
    <property type="entry name" value="IUNH"/>
</dbReference>
<evidence type="ECO:0000313" key="5">
    <source>
        <dbReference type="Proteomes" id="UP000741360"/>
    </source>
</evidence>
<keyword evidence="2" id="KW-0326">Glycosidase</keyword>
<protein>
    <submittedName>
        <fullName evidence="4">Nucleoside hydrolase</fullName>
    </submittedName>
</protein>
<dbReference type="GO" id="GO:0008477">
    <property type="term" value="F:purine nucleosidase activity"/>
    <property type="evidence" value="ECO:0007669"/>
    <property type="project" value="TreeGrafter"/>
</dbReference>
<evidence type="ECO:0000256" key="1">
    <source>
        <dbReference type="ARBA" id="ARBA00022801"/>
    </source>
</evidence>
<dbReference type="Pfam" id="PF01156">
    <property type="entry name" value="IU_nuc_hydro"/>
    <property type="match status" value="1"/>
</dbReference>
<dbReference type="EMBL" id="JACPSX010000138">
    <property type="protein sequence ID" value="MBI3014888.1"/>
    <property type="molecule type" value="Genomic_DNA"/>
</dbReference>
<feature type="domain" description="Inosine/uridine-preferring nucleoside hydrolase" evidence="3">
    <location>
        <begin position="5"/>
        <end position="315"/>
    </location>
</feature>
<evidence type="ECO:0000259" key="3">
    <source>
        <dbReference type="Pfam" id="PF01156"/>
    </source>
</evidence>
<proteinExistence type="predicted"/>
<dbReference type="Gene3D" id="3.90.245.10">
    <property type="entry name" value="Ribonucleoside hydrolase-like"/>
    <property type="match status" value="1"/>
</dbReference>